<protein>
    <submittedName>
        <fullName evidence="1">Uncharacterized protein</fullName>
    </submittedName>
</protein>
<evidence type="ECO:0000313" key="1">
    <source>
        <dbReference type="EMBL" id="CAD7448924.1"/>
    </source>
</evidence>
<gene>
    <name evidence="1" type="ORF">TBIB3V08_LOCUS11205</name>
</gene>
<accession>A0A7R9I669</accession>
<dbReference type="EMBL" id="OD570772">
    <property type="protein sequence ID" value="CAD7448924.1"/>
    <property type="molecule type" value="Genomic_DNA"/>
</dbReference>
<sequence length="231" mass="25333">MSSAKSSIRNSRILKLGEVPKEMGLAGTSSPSGFAACNQVPLISLHAIYSYVSCLADQENELIRSKKDSSQTVMSRKRCASEAIISPSNCSIALVFFWPTLAGSFILCERNDTPLDLKSENLIPAVSTACRKVLNTAIRKTSSVPTVFDHDEAQVKPATQLKQMICFWFAPHFSLQSKSEPTDYIQNGFRLHSPVIYTSLSWFPRMISLVISGAGGVSSSRISRTSDMVIF</sequence>
<reference evidence="1" key="1">
    <citation type="submission" date="2020-11" db="EMBL/GenBank/DDBJ databases">
        <authorList>
            <person name="Tran Van P."/>
        </authorList>
    </citation>
    <scope>NUCLEOTIDE SEQUENCE</scope>
</reference>
<organism evidence="1">
    <name type="scientific">Timema bartmani</name>
    <dbReference type="NCBI Taxonomy" id="61472"/>
    <lineage>
        <taxon>Eukaryota</taxon>
        <taxon>Metazoa</taxon>
        <taxon>Ecdysozoa</taxon>
        <taxon>Arthropoda</taxon>
        <taxon>Hexapoda</taxon>
        <taxon>Insecta</taxon>
        <taxon>Pterygota</taxon>
        <taxon>Neoptera</taxon>
        <taxon>Polyneoptera</taxon>
        <taxon>Phasmatodea</taxon>
        <taxon>Timematodea</taxon>
        <taxon>Timematoidea</taxon>
        <taxon>Timematidae</taxon>
        <taxon>Timema</taxon>
    </lineage>
</organism>
<dbReference type="AlphaFoldDB" id="A0A7R9I669"/>
<proteinExistence type="predicted"/>
<name>A0A7R9I669_9NEOP</name>